<comment type="caution">
    <text evidence="1">The sequence shown here is derived from an EMBL/GenBank/DDBJ whole genome shotgun (WGS) entry which is preliminary data.</text>
</comment>
<sequence>SSSPVKEIGSTQNVESLELKLHMKLHQVLVLRALKSGFVLIKKKSGKLYVDIYKSGLRMIPIKKKFSIKLPQLIHNDMSCVLTCVQFEELDPILGSLLVEDITLIKSEVIFVGLACGQVYCIPVVMESNVLPIPKLLYSTTQSLKEIVCLKDDQAQLYSHIGIFLEGSFMVHITSFMQKLHYQMVYLPGSVETYCLVKEGIIVADGIDLWYSKLCSSSERKITLENRMIGIKGVCAVCSVHNSELILAITSYFTLYCVCPGTVTTDKRDKHFSVPSNAMVNIDKQTQYLAKLKEQILLEEKIMEAISISMRDNLLQDSFTIHIQMHRVKQNDNTTFLFNIALKNNIDQDYSPEMWSLHVRLKAGTLETAENSKLEQKIRKGLNIKTSVVAEIPESVFTVDISCSLIAKFSEDNKRDSRSWALIPIASTSLDISYFFFPSPVSRGTNMADDLSKIAQNYMGKDNIAEWKEVTESCDYTYLCRLLNEKASANDIWTAVVKNSKHNFSDIPTGRELDLYVGEHLIKISLNEDCTVMLIKSTDVKVLHHVKYSLLHLLKETSSQNTVHIGRELLTKAQELQENLKLEDKYVEILKQDWRDTVAKHLPLV</sequence>
<reference evidence="1" key="1">
    <citation type="journal article" date="2023" name="IScience">
        <title>Live-bearing cockroach genome reveals convergent evolutionary mechanisms linked to viviparity in insects and beyond.</title>
        <authorList>
            <person name="Fouks B."/>
            <person name="Harrison M.C."/>
            <person name="Mikhailova A.A."/>
            <person name="Marchal E."/>
            <person name="English S."/>
            <person name="Carruthers M."/>
            <person name="Jennings E.C."/>
            <person name="Chiamaka E.L."/>
            <person name="Frigard R.A."/>
            <person name="Pippel M."/>
            <person name="Attardo G.M."/>
            <person name="Benoit J.B."/>
            <person name="Bornberg-Bauer E."/>
            <person name="Tobe S.S."/>
        </authorList>
    </citation>
    <scope>NUCLEOTIDE SEQUENCE</scope>
    <source>
        <strain evidence="1">Stay&amp;Tobe</strain>
    </source>
</reference>
<reference evidence="1" key="2">
    <citation type="submission" date="2023-05" db="EMBL/GenBank/DDBJ databases">
        <authorList>
            <person name="Fouks B."/>
        </authorList>
    </citation>
    <scope>NUCLEOTIDE SEQUENCE</scope>
    <source>
        <strain evidence="1">Stay&amp;Tobe</strain>
        <tissue evidence="1">Testes</tissue>
    </source>
</reference>
<dbReference type="Proteomes" id="UP001233999">
    <property type="component" value="Unassembled WGS sequence"/>
</dbReference>
<organism evidence="1 2">
    <name type="scientific">Diploptera punctata</name>
    <name type="common">Pacific beetle cockroach</name>
    <dbReference type="NCBI Taxonomy" id="6984"/>
    <lineage>
        <taxon>Eukaryota</taxon>
        <taxon>Metazoa</taxon>
        <taxon>Ecdysozoa</taxon>
        <taxon>Arthropoda</taxon>
        <taxon>Hexapoda</taxon>
        <taxon>Insecta</taxon>
        <taxon>Pterygota</taxon>
        <taxon>Neoptera</taxon>
        <taxon>Polyneoptera</taxon>
        <taxon>Dictyoptera</taxon>
        <taxon>Blattodea</taxon>
        <taxon>Blaberoidea</taxon>
        <taxon>Blaberidae</taxon>
        <taxon>Diplopterinae</taxon>
        <taxon>Diploptera</taxon>
    </lineage>
</organism>
<dbReference type="AlphaFoldDB" id="A0AAD7ZPH0"/>
<name>A0AAD7ZPH0_DIPPU</name>
<proteinExistence type="predicted"/>
<dbReference type="EMBL" id="JASPKZ010007525">
    <property type="protein sequence ID" value="KAJ9583802.1"/>
    <property type="molecule type" value="Genomic_DNA"/>
</dbReference>
<evidence type="ECO:0000313" key="2">
    <source>
        <dbReference type="Proteomes" id="UP001233999"/>
    </source>
</evidence>
<accession>A0AAD7ZPH0</accession>
<keyword evidence="2" id="KW-1185">Reference proteome</keyword>
<gene>
    <name evidence="1" type="ORF">L9F63_021852</name>
</gene>
<feature type="non-terminal residue" evidence="1">
    <location>
        <position position="1"/>
    </location>
</feature>
<evidence type="ECO:0000313" key="1">
    <source>
        <dbReference type="EMBL" id="KAJ9583802.1"/>
    </source>
</evidence>
<protein>
    <submittedName>
        <fullName evidence="1">Uncharacterized protein</fullName>
    </submittedName>
</protein>